<comment type="caution">
    <text evidence="14">The sequence shown here is derived from an EMBL/GenBank/DDBJ whole genome shotgun (WGS) entry which is preliminary data.</text>
</comment>
<protein>
    <recommendedName>
        <fullName evidence="8">Probable branched-chain-amino-acid aminotransferase</fullName>
        <ecNumber evidence="7">2.6.1.42</ecNumber>
    </recommendedName>
</protein>
<dbReference type="Gene3D" id="3.20.10.10">
    <property type="entry name" value="D-amino Acid Aminotransferase, subunit A, domain 2"/>
    <property type="match status" value="1"/>
</dbReference>
<dbReference type="InterPro" id="IPR043132">
    <property type="entry name" value="BCAT-like_C"/>
</dbReference>
<comment type="pathway">
    <text evidence="3">Amino-acid biosynthesis; L-isoleucine biosynthesis; L-isoleucine from 2-oxobutanoate: step 4/4.</text>
</comment>
<dbReference type="GO" id="GO:0009082">
    <property type="term" value="P:branched-chain amino acid biosynthetic process"/>
    <property type="evidence" value="ECO:0007669"/>
    <property type="project" value="UniProtKB-KW"/>
</dbReference>
<evidence type="ECO:0000256" key="2">
    <source>
        <dbReference type="ARBA" id="ARBA00003109"/>
    </source>
</evidence>
<dbReference type="InterPro" id="IPR036038">
    <property type="entry name" value="Aminotransferase-like"/>
</dbReference>
<keyword evidence="14" id="KW-0808">Transferase</keyword>
<dbReference type="STRING" id="1280949.HAD_03150"/>
<dbReference type="InterPro" id="IPR043131">
    <property type="entry name" value="BCAT-like_N"/>
</dbReference>
<dbReference type="PANTHER" id="PTHR42743:SF11">
    <property type="entry name" value="AMINODEOXYCHORISMATE LYASE"/>
    <property type="match status" value="1"/>
</dbReference>
<sequence>MEDDAHGVHDYLTDPRNADILVSVNGELKKRDEAVVSVFDSGYILGDGVWEGLRVMDGGIAFLPEHLKRLWAGAKALDMDIGLTKEALTARLTDCLKANGMEDGVHIRLMVTRGIKKTPYQGPRFTITQPTIVIIPEYKSPVPEIVETGVTLFTVHVRRTGPAEQDQKLNSHSKLNCVLACIQADKAGADEALMLDPLGFVATCNSTHFFIVREGEVWTSPPEYCLGGITRANIIKVCREAGIPVFEKRFSLFDVYSADEAFITGTFAGVTPVREVDGRSIELIDGPVSQKIREAYKALQARSLTPIA</sequence>
<dbReference type="GO" id="GO:0008652">
    <property type="term" value="P:amino acid biosynthetic process"/>
    <property type="evidence" value="ECO:0007669"/>
    <property type="project" value="UniProtKB-ARBA"/>
</dbReference>
<dbReference type="InterPro" id="IPR001544">
    <property type="entry name" value="Aminotrans_IV"/>
</dbReference>
<evidence type="ECO:0000256" key="12">
    <source>
        <dbReference type="ARBA" id="ARBA00048798"/>
    </source>
</evidence>
<dbReference type="EC" id="2.6.1.42" evidence="7"/>
<reference evidence="14 15" key="1">
    <citation type="journal article" date="2014" name="Antonie Van Leeuwenhoek">
        <title>Hyphomonas beringensis sp. nov. and Hyphomonas chukchiensis sp. nov., isolated from surface seawater of the Bering Sea and Chukchi Sea.</title>
        <authorList>
            <person name="Li C."/>
            <person name="Lai Q."/>
            <person name="Li G."/>
            <person name="Dong C."/>
            <person name="Wang J."/>
            <person name="Liao Y."/>
            <person name="Shao Z."/>
        </authorList>
    </citation>
    <scope>NUCLEOTIDE SEQUENCE [LARGE SCALE GENOMIC DNA]</scope>
    <source>
        <strain evidence="14 15">MHS-3</strain>
    </source>
</reference>
<dbReference type="EMBL" id="ARYH01000001">
    <property type="protein sequence ID" value="KCZ84643.1"/>
    <property type="molecule type" value="Genomic_DNA"/>
</dbReference>
<evidence type="ECO:0000313" key="14">
    <source>
        <dbReference type="EMBL" id="KCZ84643.1"/>
    </source>
</evidence>
<dbReference type="PATRIC" id="fig|1280949.3.peg.644"/>
<evidence type="ECO:0000256" key="5">
    <source>
        <dbReference type="ARBA" id="ARBA00005072"/>
    </source>
</evidence>
<comment type="cofactor">
    <cofactor evidence="1">
        <name>pyridoxal 5'-phosphate</name>
        <dbReference type="ChEBI" id="CHEBI:597326"/>
    </cofactor>
</comment>
<name>A0A069E3S7_9PROT</name>
<dbReference type="AlphaFoldDB" id="A0A069E3S7"/>
<keyword evidence="10" id="KW-0028">Amino-acid biosynthesis</keyword>
<evidence type="ECO:0000256" key="11">
    <source>
        <dbReference type="ARBA" id="ARBA00048212"/>
    </source>
</evidence>
<dbReference type="Proteomes" id="UP000027446">
    <property type="component" value="Unassembled WGS sequence"/>
</dbReference>
<keyword evidence="15" id="KW-1185">Reference proteome</keyword>
<comment type="pathway">
    <text evidence="4">Amino-acid biosynthesis; L-valine biosynthesis; L-valine from pyruvate: step 4/4.</text>
</comment>
<comment type="function">
    <text evidence="2">Acts on leucine, isoleucine and valine.</text>
</comment>
<comment type="similarity">
    <text evidence="6">Belongs to the class-IV pyridoxal-phosphate-dependent aminotransferase family.</text>
</comment>
<evidence type="ECO:0000256" key="8">
    <source>
        <dbReference type="ARBA" id="ARBA00014472"/>
    </source>
</evidence>
<dbReference type="Gene3D" id="3.30.470.10">
    <property type="match status" value="1"/>
</dbReference>
<evidence type="ECO:0000256" key="1">
    <source>
        <dbReference type="ARBA" id="ARBA00001933"/>
    </source>
</evidence>
<evidence type="ECO:0000313" key="15">
    <source>
        <dbReference type="Proteomes" id="UP000027446"/>
    </source>
</evidence>
<evidence type="ECO:0000256" key="7">
    <source>
        <dbReference type="ARBA" id="ARBA00013053"/>
    </source>
</evidence>
<evidence type="ECO:0000256" key="9">
    <source>
        <dbReference type="ARBA" id="ARBA00022898"/>
    </source>
</evidence>
<dbReference type="PANTHER" id="PTHR42743">
    <property type="entry name" value="AMINO-ACID AMINOTRANSFERASE"/>
    <property type="match status" value="1"/>
</dbReference>
<evidence type="ECO:0000256" key="10">
    <source>
        <dbReference type="ARBA" id="ARBA00023304"/>
    </source>
</evidence>
<keyword evidence="10" id="KW-0100">Branched-chain amino acid biosynthesis</keyword>
<comment type="catalytic activity">
    <reaction evidence="12">
        <text>L-isoleucine + 2-oxoglutarate = (S)-3-methyl-2-oxopentanoate + L-glutamate</text>
        <dbReference type="Rhea" id="RHEA:24801"/>
        <dbReference type="ChEBI" id="CHEBI:16810"/>
        <dbReference type="ChEBI" id="CHEBI:29985"/>
        <dbReference type="ChEBI" id="CHEBI:35146"/>
        <dbReference type="ChEBI" id="CHEBI:58045"/>
        <dbReference type="EC" id="2.6.1.42"/>
    </reaction>
</comment>
<dbReference type="InterPro" id="IPR050571">
    <property type="entry name" value="Class-IV_PLP-Dep_Aminotrnsfr"/>
</dbReference>
<keyword evidence="9" id="KW-0663">Pyridoxal phosphate</keyword>
<organism evidence="14 15">
    <name type="scientific">Hyphomonas adhaerens MHS-3</name>
    <dbReference type="NCBI Taxonomy" id="1280949"/>
    <lineage>
        <taxon>Bacteria</taxon>
        <taxon>Pseudomonadati</taxon>
        <taxon>Pseudomonadota</taxon>
        <taxon>Alphaproteobacteria</taxon>
        <taxon>Hyphomonadales</taxon>
        <taxon>Hyphomonadaceae</taxon>
        <taxon>Hyphomonas</taxon>
    </lineage>
</organism>
<dbReference type="FunFam" id="3.20.10.10:FF:000002">
    <property type="entry name" value="D-alanine aminotransferase"/>
    <property type="match status" value="1"/>
</dbReference>
<comment type="pathway">
    <text evidence="5">Amino-acid biosynthesis; L-leucine biosynthesis; L-leucine from 3-methyl-2-oxobutanoate: step 4/4.</text>
</comment>
<evidence type="ECO:0000256" key="13">
    <source>
        <dbReference type="ARBA" id="ARBA00049229"/>
    </source>
</evidence>
<comment type="catalytic activity">
    <reaction evidence="11">
        <text>L-valine + 2-oxoglutarate = 3-methyl-2-oxobutanoate + L-glutamate</text>
        <dbReference type="Rhea" id="RHEA:24813"/>
        <dbReference type="ChEBI" id="CHEBI:11851"/>
        <dbReference type="ChEBI" id="CHEBI:16810"/>
        <dbReference type="ChEBI" id="CHEBI:29985"/>
        <dbReference type="ChEBI" id="CHEBI:57762"/>
        <dbReference type="EC" id="2.6.1.42"/>
    </reaction>
</comment>
<dbReference type="GO" id="GO:0004084">
    <property type="term" value="F:branched-chain-amino-acid transaminase activity"/>
    <property type="evidence" value="ECO:0007669"/>
    <property type="project" value="UniProtKB-EC"/>
</dbReference>
<evidence type="ECO:0000256" key="6">
    <source>
        <dbReference type="ARBA" id="ARBA00009320"/>
    </source>
</evidence>
<accession>A0A069E3S7</accession>
<gene>
    <name evidence="14" type="ORF">HAD_03150</name>
</gene>
<evidence type="ECO:0000256" key="4">
    <source>
        <dbReference type="ARBA" id="ARBA00004931"/>
    </source>
</evidence>
<proteinExistence type="inferred from homology"/>
<evidence type="ECO:0000256" key="3">
    <source>
        <dbReference type="ARBA" id="ARBA00004824"/>
    </source>
</evidence>
<comment type="catalytic activity">
    <reaction evidence="13">
        <text>L-leucine + 2-oxoglutarate = 4-methyl-2-oxopentanoate + L-glutamate</text>
        <dbReference type="Rhea" id="RHEA:18321"/>
        <dbReference type="ChEBI" id="CHEBI:16810"/>
        <dbReference type="ChEBI" id="CHEBI:17865"/>
        <dbReference type="ChEBI" id="CHEBI:29985"/>
        <dbReference type="ChEBI" id="CHEBI:57427"/>
        <dbReference type="EC" id="2.6.1.42"/>
    </reaction>
</comment>
<dbReference type="SUPFAM" id="SSF56752">
    <property type="entry name" value="D-aminoacid aminotransferase-like PLP-dependent enzymes"/>
    <property type="match status" value="1"/>
</dbReference>
<dbReference type="Pfam" id="PF01063">
    <property type="entry name" value="Aminotran_4"/>
    <property type="match status" value="1"/>
</dbReference>
<keyword evidence="14" id="KW-0032">Aminotransferase</keyword>
<dbReference type="eggNOG" id="COG0115">
    <property type="taxonomic scope" value="Bacteria"/>
</dbReference>